<protein>
    <recommendedName>
        <fullName evidence="4">3-dehydroquinate synthase C-terminal domain-containing protein</fullName>
    </recommendedName>
</protein>
<dbReference type="PANTHER" id="PTHR43622:SF1">
    <property type="entry name" value="3-DEHYDROQUINATE SYNTHASE"/>
    <property type="match status" value="1"/>
</dbReference>
<dbReference type="GO" id="GO:0003856">
    <property type="term" value="F:3-dehydroquinate synthase activity"/>
    <property type="evidence" value="ECO:0007669"/>
    <property type="project" value="TreeGrafter"/>
</dbReference>
<evidence type="ECO:0000256" key="2">
    <source>
        <dbReference type="ARBA" id="ARBA00022723"/>
    </source>
</evidence>
<sequence length="160" mass="17710">LSEVRNALPLNKDITKLTPIIIDCCRFKAEVVIEDERDRGRRAILNYGHTIGHAIEAVAGYRRYNHGEAIAVGMIGAAQIAADKGWLSKGDLLSHFDLAQAAGLPLTMKNVDPDEVYKHLKHDKKRVKGTDHLVLLKGLGKPVVTPVEDESIKDMIRRLA</sequence>
<gene>
    <name evidence="5" type="ORF">LCGC14_2769950</name>
</gene>
<name>A0A0F9B594_9ZZZZ</name>
<dbReference type="SUPFAM" id="SSF56796">
    <property type="entry name" value="Dehydroquinate synthase-like"/>
    <property type="match status" value="1"/>
</dbReference>
<evidence type="ECO:0000256" key="1">
    <source>
        <dbReference type="ARBA" id="ARBA00001941"/>
    </source>
</evidence>
<dbReference type="InterPro" id="IPR056179">
    <property type="entry name" value="DHQS_C"/>
</dbReference>
<dbReference type="InterPro" id="IPR050071">
    <property type="entry name" value="Dehydroquinate_synthase"/>
</dbReference>
<keyword evidence="3" id="KW-0520">NAD</keyword>
<evidence type="ECO:0000256" key="3">
    <source>
        <dbReference type="ARBA" id="ARBA00023027"/>
    </source>
</evidence>
<comment type="cofactor">
    <cofactor evidence="1">
        <name>Co(2+)</name>
        <dbReference type="ChEBI" id="CHEBI:48828"/>
    </cofactor>
</comment>
<reference evidence="5" key="1">
    <citation type="journal article" date="2015" name="Nature">
        <title>Complex archaea that bridge the gap between prokaryotes and eukaryotes.</title>
        <authorList>
            <person name="Spang A."/>
            <person name="Saw J.H."/>
            <person name="Jorgensen S.L."/>
            <person name="Zaremba-Niedzwiedzka K."/>
            <person name="Martijn J."/>
            <person name="Lind A.E."/>
            <person name="van Eijk R."/>
            <person name="Schleper C."/>
            <person name="Guy L."/>
            <person name="Ettema T.J."/>
        </authorList>
    </citation>
    <scope>NUCLEOTIDE SEQUENCE</scope>
</reference>
<evidence type="ECO:0000313" key="5">
    <source>
        <dbReference type="EMBL" id="KKK85774.1"/>
    </source>
</evidence>
<keyword evidence="2" id="KW-0479">Metal-binding</keyword>
<dbReference type="Pfam" id="PF24621">
    <property type="entry name" value="DHQS_C"/>
    <property type="match status" value="1"/>
</dbReference>
<organism evidence="5">
    <name type="scientific">marine sediment metagenome</name>
    <dbReference type="NCBI Taxonomy" id="412755"/>
    <lineage>
        <taxon>unclassified sequences</taxon>
        <taxon>metagenomes</taxon>
        <taxon>ecological metagenomes</taxon>
    </lineage>
</organism>
<dbReference type="EMBL" id="LAZR01051152">
    <property type="protein sequence ID" value="KKK85774.1"/>
    <property type="molecule type" value="Genomic_DNA"/>
</dbReference>
<feature type="domain" description="3-dehydroquinate synthase C-terminal" evidence="4">
    <location>
        <begin position="12"/>
        <end position="125"/>
    </location>
</feature>
<feature type="non-terminal residue" evidence="5">
    <location>
        <position position="1"/>
    </location>
</feature>
<dbReference type="PANTHER" id="PTHR43622">
    <property type="entry name" value="3-DEHYDROQUINATE SYNTHASE"/>
    <property type="match status" value="1"/>
</dbReference>
<proteinExistence type="predicted"/>
<dbReference type="Gene3D" id="1.20.1090.10">
    <property type="entry name" value="Dehydroquinate synthase-like - alpha domain"/>
    <property type="match status" value="1"/>
</dbReference>
<evidence type="ECO:0000259" key="4">
    <source>
        <dbReference type="Pfam" id="PF24621"/>
    </source>
</evidence>
<dbReference type="AlphaFoldDB" id="A0A0F9B594"/>
<accession>A0A0F9B594</accession>
<comment type="caution">
    <text evidence="5">The sequence shown here is derived from an EMBL/GenBank/DDBJ whole genome shotgun (WGS) entry which is preliminary data.</text>
</comment>
<dbReference type="GO" id="GO:0046872">
    <property type="term" value="F:metal ion binding"/>
    <property type="evidence" value="ECO:0007669"/>
    <property type="project" value="UniProtKB-KW"/>
</dbReference>